<reference evidence="2" key="1">
    <citation type="journal article" date="2019" name="Int. J. Syst. Evol. Microbiol.">
        <title>The Global Catalogue of Microorganisms (GCM) 10K type strain sequencing project: providing services to taxonomists for standard genome sequencing and annotation.</title>
        <authorList>
            <consortium name="The Broad Institute Genomics Platform"/>
            <consortium name="The Broad Institute Genome Sequencing Center for Infectious Disease"/>
            <person name="Wu L."/>
            <person name="Ma J."/>
        </authorList>
    </citation>
    <scope>NUCLEOTIDE SEQUENCE [LARGE SCALE GENOMIC DNA]</scope>
    <source>
        <strain evidence="2">JCM 17705</strain>
    </source>
</reference>
<protein>
    <recommendedName>
        <fullName evidence="3">Lipoprotein</fullName>
    </recommendedName>
</protein>
<dbReference type="RefSeq" id="WP_345209365.1">
    <property type="nucleotide sequence ID" value="NZ_BAABFT010000001.1"/>
</dbReference>
<comment type="caution">
    <text evidence="1">The sequence shown here is derived from an EMBL/GenBank/DDBJ whole genome shotgun (WGS) entry which is preliminary data.</text>
</comment>
<gene>
    <name evidence="1" type="ORF">GCM10023149_04560</name>
</gene>
<evidence type="ECO:0000313" key="2">
    <source>
        <dbReference type="Proteomes" id="UP001500582"/>
    </source>
</evidence>
<name>A0ABP8FS89_9SPHI</name>
<dbReference type="Proteomes" id="UP001500582">
    <property type="component" value="Unassembled WGS sequence"/>
</dbReference>
<evidence type="ECO:0008006" key="3">
    <source>
        <dbReference type="Google" id="ProtNLM"/>
    </source>
</evidence>
<dbReference type="PROSITE" id="PS51257">
    <property type="entry name" value="PROKAR_LIPOPROTEIN"/>
    <property type="match status" value="1"/>
</dbReference>
<keyword evidence="2" id="KW-1185">Reference proteome</keyword>
<sequence length="165" mass="18066">MKKFLIICIVLFIAGVGCKKENVGGTGLCACSPVIGPDLRLVIKNSAGDDLLNENTSGAYTTDKIEFYRKDASGKITPLTFSIRAPFAYGNQEFAYNTISVPVDFLQQKAGQPIYLKLGDKNVYELNAALNKQKNDVEKLLIGDTTAERDSSEVSKLSPIFYLTE</sequence>
<proteinExistence type="predicted"/>
<evidence type="ECO:0000313" key="1">
    <source>
        <dbReference type="EMBL" id="GAA4310005.1"/>
    </source>
</evidence>
<organism evidence="1 2">
    <name type="scientific">Mucilaginibacter gynuensis</name>
    <dbReference type="NCBI Taxonomy" id="1302236"/>
    <lineage>
        <taxon>Bacteria</taxon>
        <taxon>Pseudomonadati</taxon>
        <taxon>Bacteroidota</taxon>
        <taxon>Sphingobacteriia</taxon>
        <taxon>Sphingobacteriales</taxon>
        <taxon>Sphingobacteriaceae</taxon>
        <taxon>Mucilaginibacter</taxon>
    </lineage>
</organism>
<accession>A0ABP8FS89</accession>
<dbReference type="EMBL" id="BAABFT010000001">
    <property type="protein sequence ID" value="GAA4310005.1"/>
    <property type="molecule type" value="Genomic_DNA"/>
</dbReference>